<proteinExistence type="predicted"/>
<evidence type="ECO:0000313" key="2">
    <source>
        <dbReference type="EMBL" id="KRY07441.1"/>
    </source>
</evidence>
<name>A0A0V0Z4R9_9BILA</name>
<dbReference type="Proteomes" id="UP000054783">
    <property type="component" value="Unassembled WGS sequence"/>
</dbReference>
<feature type="compositionally biased region" description="Polar residues" evidence="1">
    <location>
        <begin position="255"/>
        <end position="269"/>
    </location>
</feature>
<evidence type="ECO:0000313" key="3">
    <source>
        <dbReference type="Proteomes" id="UP000054783"/>
    </source>
</evidence>
<sequence>LSQSRSVRSNPDNVLVLVAVSAFPICGLRHSMKLVPFATRVRMDVKAFPSRPSMPLLITNSILEDASVTWIEFQIFKFNACNTHLPAVYLNLNCFQVPIALDNVLRRSYQFVLNVASQTSTTLRQSSNAGARIDLSSVRFQCDMTKISNCGLRHPMKLVPFATRVRMDVKAFPSRPKRLCRFTSQHFVLDSNGLRHQKSCLVAADGTHCVSYGSSSRELKVLVRSIKGAGEWDEKFVVEVRCQCDSVEAKESTGRNSTLWSTQKSSSEPEATPRAKFEKISKFLEFCLRHSPRRSLRADKNLHITLRRLKICIKTPSGQILCYKLPGG</sequence>
<organism evidence="2 3">
    <name type="scientific">Trichinella patagoniensis</name>
    <dbReference type="NCBI Taxonomy" id="990121"/>
    <lineage>
        <taxon>Eukaryota</taxon>
        <taxon>Metazoa</taxon>
        <taxon>Ecdysozoa</taxon>
        <taxon>Nematoda</taxon>
        <taxon>Enoplea</taxon>
        <taxon>Dorylaimia</taxon>
        <taxon>Trichinellida</taxon>
        <taxon>Trichinellidae</taxon>
        <taxon>Trichinella</taxon>
    </lineage>
</organism>
<keyword evidence="3" id="KW-1185">Reference proteome</keyword>
<dbReference type="EMBL" id="JYDQ01000461">
    <property type="protein sequence ID" value="KRY07441.1"/>
    <property type="molecule type" value="Genomic_DNA"/>
</dbReference>
<comment type="caution">
    <text evidence="2">The sequence shown here is derived from an EMBL/GenBank/DDBJ whole genome shotgun (WGS) entry which is preliminary data.</text>
</comment>
<feature type="region of interest" description="Disordered" evidence="1">
    <location>
        <begin position="255"/>
        <end position="274"/>
    </location>
</feature>
<reference evidence="2 3" key="1">
    <citation type="submission" date="2015-01" db="EMBL/GenBank/DDBJ databases">
        <title>Evolution of Trichinella species and genotypes.</title>
        <authorList>
            <person name="Korhonen P.K."/>
            <person name="Edoardo P."/>
            <person name="Giuseppe L.R."/>
            <person name="Gasser R.B."/>
        </authorList>
    </citation>
    <scope>NUCLEOTIDE SEQUENCE [LARGE SCALE GENOMIC DNA]</scope>
    <source>
        <strain evidence="2">ISS2496</strain>
    </source>
</reference>
<accession>A0A0V0Z4R9</accession>
<evidence type="ECO:0000256" key="1">
    <source>
        <dbReference type="SAM" id="MobiDB-lite"/>
    </source>
</evidence>
<gene>
    <name evidence="2" type="ORF">T12_11387</name>
</gene>
<feature type="non-terminal residue" evidence="2">
    <location>
        <position position="1"/>
    </location>
</feature>
<dbReference type="AlphaFoldDB" id="A0A0V0Z4R9"/>
<protein>
    <submittedName>
        <fullName evidence="2">Uncharacterized protein</fullName>
    </submittedName>
</protein>